<evidence type="ECO:0000313" key="1">
    <source>
        <dbReference type="EMBL" id="KAH1174366.1"/>
    </source>
</evidence>
<proteinExistence type="predicted"/>
<protein>
    <submittedName>
        <fullName evidence="1">Uncharacterized protein</fullName>
    </submittedName>
</protein>
<dbReference type="Proteomes" id="UP000827986">
    <property type="component" value="Unassembled WGS sequence"/>
</dbReference>
<keyword evidence="2" id="KW-1185">Reference proteome</keyword>
<gene>
    <name evidence="1" type="ORF">KIL84_002510</name>
</gene>
<reference evidence="1" key="1">
    <citation type="submission" date="2021-09" db="EMBL/GenBank/DDBJ databases">
        <title>The genome of Mauremys mutica provides insights into the evolution of semi-aquatic lifestyle.</title>
        <authorList>
            <person name="Gong S."/>
            <person name="Gao Y."/>
        </authorList>
    </citation>
    <scope>NUCLEOTIDE SEQUENCE</scope>
    <source>
        <strain evidence="1">MM-2020</strain>
        <tissue evidence="1">Muscle</tissue>
    </source>
</reference>
<dbReference type="EMBL" id="JAHDVG010000480">
    <property type="protein sequence ID" value="KAH1174366.1"/>
    <property type="molecule type" value="Genomic_DNA"/>
</dbReference>
<sequence length="108" mass="12450">MFWKHNYLQELYGAWGLNGTCTAELIYLPDFCLHKYPLYSAYANTLKYNSFGINGTSTHFILDHGKSCLENSTNSSFVVSWHLTQFFYPKNLSARKSLKKEANLTNSH</sequence>
<dbReference type="AlphaFoldDB" id="A0A9D3X6Z3"/>
<accession>A0A9D3X6Z3</accession>
<organism evidence="1 2">
    <name type="scientific">Mauremys mutica</name>
    <name type="common">yellowpond turtle</name>
    <dbReference type="NCBI Taxonomy" id="74926"/>
    <lineage>
        <taxon>Eukaryota</taxon>
        <taxon>Metazoa</taxon>
        <taxon>Chordata</taxon>
        <taxon>Craniata</taxon>
        <taxon>Vertebrata</taxon>
        <taxon>Euteleostomi</taxon>
        <taxon>Archelosauria</taxon>
        <taxon>Testudinata</taxon>
        <taxon>Testudines</taxon>
        <taxon>Cryptodira</taxon>
        <taxon>Durocryptodira</taxon>
        <taxon>Testudinoidea</taxon>
        <taxon>Geoemydidae</taxon>
        <taxon>Geoemydinae</taxon>
        <taxon>Mauremys</taxon>
    </lineage>
</organism>
<name>A0A9D3X6Z3_9SAUR</name>
<comment type="caution">
    <text evidence="1">The sequence shown here is derived from an EMBL/GenBank/DDBJ whole genome shotgun (WGS) entry which is preliminary data.</text>
</comment>
<evidence type="ECO:0000313" key="2">
    <source>
        <dbReference type="Proteomes" id="UP000827986"/>
    </source>
</evidence>